<organism evidence="1 2">
    <name type="scientific">Knipowitschia caucasica</name>
    <name type="common">Caucasian dwarf goby</name>
    <name type="synonym">Pomatoschistus caucasicus</name>
    <dbReference type="NCBI Taxonomy" id="637954"/>
    <lineage>
        <taxon>Eukaryota</taxon>
        <taxon>Metazoa</taxon>
        <taxon>Chordata</taxon>
        <taxon>Craniata</taxon>
        <taxon>Vertebrata</taxon>
        <taxon>Euteleostomi</taxon>
        <taxon>Actinopterygii</taxon>
        <taxon>Neopterygii</taxon>
        <taxon>Teleostei</taxon>
        <taxon>Neoteleostei</taxon>
        <taxon>Acanthomorphata</taxon>
        <taxon>Gobiaria</taxon>
        <taxon>Gobiiformes</taxon>
        <taxon>Gobioidei</taxon>
        <taxon>Gobiidae</taxon>
        <taxon>Gobiinae</taxon>
        <taxon>Knipowitschia</taxon>
    </lineage>
</organism>
<gene>
    <name evidence="1" type="ORF">KC01_LOCUS13355</name>
</gene>
<name>A0AAV2K592_KNICA</name>
<dbReference type="AlphaFoldDB" id="A0AAV2K592"/>
<protein>
    <submittedName>
        <fullName evidence="1">Uncharacterized protein</fullName>
    </submittedName>
</protein>
<proteinExistence type="predicted"/>
<dbReference type="Proteomes" id="UP001497482">
    <property type="component" value="Chromosome 15"/>
</dbReference>
<accession>A0AAV2K592</accession>
<reference evidence="1 2" key="1">
    <citation type="submission" date="2024-04" db="EMBL/GenBank/DDBJ databases">
        <authorList>
            <person name="Waldvogel A.-M."/>
            <person name="Schoenle A."/>
        </authorList>
    </citation>
    <scope>NUCLEOTIDE SEQUENCE [LARGE SCALE GENOMIC DNA]</scope>
</reference>
<evidence type="ECO:0000313" key="2">
    <source>
        <dbReference type="Proteomes" id="UP001497482"/>
    </source>
</evidence>
<keyword evidence="2" id="KW-1185">Reference proteome</keyword>
<dbReference type="EMBL" id="OZ035837">
    <property type="protein sequence ID" value="CAL1582807.1"/>
    <property type="molecule type" value="Genomic_DNA"/>
</dbReference>
<evidence type="ECO:0000313" key="1">
    <source>
        <dbReference type="EMBL" id="CAL1582807.1"/>
    </source>
</evidence>
<sequence>MRLKVLKAGGPPFWLRQRGPASLPSPCHSHSSRCCHRQLRAPPPGFRSHFQLSCPHVRRFRWCISANLAAGPRLQAPPDHPSPLALL</sequence>